<sequence>MRVLVVDDMGPMRRTVSNTLKGIGFTEIAEAKNGKEAWDKLMASSDIPGKNFELAIVDWNMQPLTGLDLLKMVRKDKRTRDLIFIMITAEQLQDNVIAAIQSGVDEYIIKPFTPLVVKEKFLNVTRRKVADITKEIDAALDTPDDDANENDKPDQKIREYRKKILTLFEISRWSAIIPLELGKLHFKLKEYDEAEKWLKKTLSIDFGTAQAHELLSKILKIQGKVSESRKELEVAVVTSPKSGMLKHKLGEAYLREGQLDKAIELFSESINLFREKNDRKSMAQSKNSSGAAKLAKGERSANNRIINDAVNDIDEAATLDPGLLSAHYNLMVAYKKLGQNEKAAESLVRIQSMEPENADGWIALGKAYLSQSEVSKAKFAFNKAAANDESFETYQEISTTLYRHKLYDDALPYLAKAAEINPSGIFSYNLRGIIFRGKKDFKAALAEYEKAAKLEPDNPAIQFNLGVAYYKIGKEPESLDYFRTAKRLDSSLIDADSYINLIAGAKA</sequence>
<evidence type="ECO:0000313" key="5">
    <source>
        <dbReference type="EMBL" id="VAX26043.1"/>
    </source>
</evidence>
<keyword evidence="2" id="KW-0802">TPR repeat</keyword>
<proteinExistence type="predicted"/>
<evidence type="ECO:0000256" key="3">
    <source>
        <dbReference type="SAM" id="MobiDB-lite"/>
    </source>
</evidence>
<dbReference type="InterPro" id="IPR051685">
    <property type="entry name" value="Ycf3/AcsC/BcsC/TPR_MFPF"/>
</dbReference>
<dbReference type="PANTHER" id="PTHR44943:SF8">
    <property type="entry name" value="TPR REPEAT-CONTAINING PROTEIN MJ0263"/>
    <property type="match status" value="1"/>
</dbReference>
<reference evidence="5" key="1">
    <citation type="submission" date="2018-06" db="EMBL/GenBank/DDBJ databases">
        <authorList>
            <person name="Zhirakovskaya E."/>
        </authorList>
    </citation>
    <scope>NUCLEOTIDE SEQUENCE</scope>
</reference>
<evidence type="ECO:0000259" key="4">
    <source>
        <dbReference type="PROSITE" id="PS50110"/>
    </source>
</evidence>
<organism evidence="5">
    <name type="scientific">hydrothermal vent metagenome</name>
    <dbReference type="NCBI Taxonomy" id="652676"/>
    <lineage>
        <taxon>unclassified sequences</taxon>
        <taxon>metagenomes</taxon>
        <taxon>ecological metagenomes</taxon>
    </lineage>
</organism>
<gene>
    <name evidence="5" type="ORF">MNBD_NITROSPINAE02-351</name>
</gene>
<dbReference type="GO" id="GO:0000160">
    <property type="term" value="P:phosphorelay signal transduction system"/>
    <property type="evidence" value="ECO:0007669"/>
    <property type="project" value="InterPro"/>
</dbReference>
<dbReference type="AlphaFoldDB" id="A0A3B1CMW1"/>
<keyword evidence="1" id="KW-0677">Repeat</keyword>
<evidence type="ECO:0000256" key="1">
    <source>
        <dbReference type="ARBA" id="ARBA00022737"/>
    </source>
</evidence>
<dbReference type="PANTHER" id="PTHR44943">
    <property type="entry name" value="CELLULOSE SYNTHASE OPERON PROTEIN C"/>
    <property type="match status" value="1"/>
</dbReference>
<protein>
    <recommendedName>
        <fullName evidence="4">Response regulatory domain-containing protein</fullName>
    </recommendedName>
</protein>
<evidence type="ECO:0000256" key="2">
    <source>
        <dbReference type="ARBA" id="ARBA00022803"/>
    </source>
</evidence>
<dbReference type="SUPFAM" id="SSF52172">
    <property type="entry name" value="CheY-like"/>
    <property type="match status" value="1"/>
</dbReference>
<dbReference type="PROSITE" id="PS50110">
    <property type="entry name" value="RESPONSE_REGULATORY"/>
    <property type="match status" value="1"/>
</dbReference>
<dbReference type="SMART" id="SM00448">
    <property type="entry name" value="REC"/>
    <property type="match status" value="1"/>
</dbReference>
<dbReference type="InterPro" id="IPR011990">
    <property type="entry name" value="TPR-like_helical_dom_sf"/>
</dbReference>
<dbReference type="Pfam" id="PF13414">
    <property type="entry name" value="TPR_11"/>
    <property type="match status" value="1"/>
</dbReference>
<feature type="domain" description="Response regulatory" evidence="4">
    <location>
        <begin position="2"/>
        <end position="125"/>
    </location>
</feature>
<dbReference type="Pfam" id="PF13181">
    <property type="entry name" value="TPR_8"/>
    <property type="match status" value="2"/>
</dbReference>
<dbReference type="PROSITE" id="PS50005">
    <property type="entry name" value="TPR"/>
    <property type="match status" value="5"/>
</dbReference>
<dbReference type="SUPFAM" id="SSF48452">
    <property type="entry name" value="TPR-like"/>
    <property type="match status" value="2"/>
</dbReference>
<accession>A0A3B1CMW1</accession>
<dbReference type="Pfam" id="PF13432">
    <property type="entry name" value="TPR_16"/>
    <property type="match status" value="1"/>
</dbReference>
<dbReference type="EMBL" id="UOGE01000115">
    <property type="protein sequence ID" value="VAX26043.1"/>
    <property type="molecule type" value="Genomic_DNA"/>
</dbReference>
<dbReference type="Gene3D" id="3.40.50.2300">
    <property type="match status" value="1"/>
</dbReference>
<dbReference type="InterPro" id="IPR001789">
    <property type="entry name" value="Sig_transdc_resp-reg_receiver"/>
</dbReference>
<name>A0A3B1CMW1_9ZZZZ</name>
<dbReference type="Gene3D" id="1.25.40.10">
    <property type="entry name" value="Tetratricopeptide repeat domain"/>
    <property type="match status" value="3"/>
</dbReference>
<feature type="region of interest" description="Disordered" evidence="3">
    <location>
        <begin position="277"/>
        <end position="297"/>
    </location>
</feature>
<dbReference type="Pfam" id="PF00072">
    <property type="entry name" value="Response_reg"/>
    <property type="match status" value="1"/>
</dbReference>
<dbReference type="InterPro" id="IPR019734">
    <property type="entry name" value="TPR_rpt"/>
</dbReference>
<dbReference type="SMART" id="SM00028">
    <property type="entry name" value="TPR"/>
    <property type="match status" value="7"/>
</dbReference>
<dbReference type="InterPro" id="IPR011006">
    <property type="entry name" value="CheY-like_superfamily"/>
</dbReference>